<dbReference type="AlphaFoldDB" id="A0AAE0WVV7"/>
<accession>A0AAE0WVV7</accession>
<feature type="compositionally biased region" description="Basic residues" evidence="1">
    <location>
        <begin position="298"/>
        <end position="308"/>
    </location>
</feature>
<organism evidence="2 3">
    <name type="scientific">Recurvomyces mirabilis</name>
    <dbReference type="NCBI Taxonomy" id="574656"/>
    <lineage>
        <taxon>Eukaryota</taxon>
        <taxon>Fungi</taxon>
        <taxon>Dikarya</taxon>
        <taxon>Ascomycota</taxon>
        <taxon>Pezizomycotina</taxon>
        <taxon>Dothideomycetes</taxon>
        <taxon>Dothideomycetidae</taxon>
        <taxon>Mycosphaerellales</taxon>
        <taxon>Teratosphaeriaceae</taxon>
        <taxon>Recurvomyces</taxon>
    </lineage>
</organism>
<evidence type="ECO:0000313" key="3">
    <source>
        <dbReference type="Proteomes" id="UP001274830"/>
    </source>
</evidence>
<keyword evidence="3" id="KW-1185">Reference proteome</keyword>
<dbReference type="Proteomes" id="UP001274830">
    <property type="component" value="Unassembled WGS sequence"/>
</dbReference>
<protein>
    <submittedName>
        <fullName evidence="2">Uncharacterized protein</fullName>
    </submittedName>
</protein>
<name>A0AAE0WVV7_9PEZI</name>
<reference evidence="2" key="1">
    <citation type="submission" date="2023-07" db="EMBL/GenBank/DDBJ databases">
        <title>Black Yeasts Isolated from many extreme environments.</title>
        <authorList>
            <person name="Coleine C."/>
            <person name="Stajich J.E."/>
            <person name="Selbmann L."/>
        </authorList>
    </citation>
    <scope>NUCLEOTIDE SEQUENCE</scope>
    <source>
        <strain evidence="2">CCFEE 5485</strain>
    </source>
</reference>
<proteinExistence type="predicted"/>
<dbReference type="EMBL" id="JAUTXT010000003">
    <property type="protein sequence ID" value="KAK3678873.1"/>
    <property type="molecule type" value="Genomic_DNA"/>
</dbReference>
<feature type="region of interest" description="Disordered" evidence="1">
    <location>
        <begin position="271"/>
        <end position="308"/>
    </location>
</feature>
<evidence type="ECO:0000256" key="1">
    <source>
        <dbReference type="SAM" id="MobiDB-lite"/>
    </source>
</evidence>
<comment type="caution">
    <text evidence="2">The sequence shown here is derived from an EMBL/GenBank/DDBJ whole genome shotgun (WGS) entry which is preliminary data.</text>
</comment>
<sequence>MCQPDFPEPDAYDHNPQIPAHFTDTPELTPLISDHNFYQVDLAVRNKLDRLYQKHRIARCSHIGLFYAGTEIWLAYPDRDRTLVLVLEMMGIDIQEGKWRLIDTSVRDMMKSAYTPTSPLLRNATLGQDLEMDLEMDVYGGINSWQTRSQAASTAVGGEISVPARSSWTGRSFQDLSPGEVVHTLQRFGIPIEDRERQELGRGWAAAATALSEEARGESEEQGTAHPPRASFWQIMEDGARARRLERNRLADLQDVRGEGRGVMVAHEADRARSAGQGLSRLAGTQGRPGSTRDEHRARTRLGRLRLA</sequence>
<evidence type="ECO:0000313" key="2">
    <source>
        <dbReference type="EMBL" id="KAK3678873.1"/>
    </source>
</evidence>
<gene>
    <name evidence="2" type="ORF">LTR78_001326</name>
</gene>